<dbReference type="InterPro" id="IPR016024">
    <property type="entry name" value="ARM-type_fold"/>
</dbReference>
<dbReference type="Proteomes" id="UP000050761">
    <property type="component" value="Unassembled WGS sequence"/>
</dbReference>
<protein>
    <submittedName>
        <fullName evidence="3">Rho-GAP domain-containing protein</fullName>
    </submittedName>
</protein>
<dbReference type="WBParaSite" id="HPBE_0002297701-mRNA-1">
    <property type="protein sequence ID" value="HPBE_0002297701-mRNA-1"/>
    <property type="gene ID" value="HPBE_0002297701"/>
</dbReference>
<dbReference type="AlphaFoldDB" id="A0A183GJW5"/>
<dbReference type="SUPFAM" id="SSF48371">
    <property type="entry name" value="ARM repeat"/>
    <property type="match status" value="1"/>
</dbReference>
<evidence type="ECO:0000256" key="1">
    <source>
        <dbReference type="SAM" id="MobiDB-lite"/>
    </source>
</evidence>
<evidence type="ECO:0000313" key="2">
    <source>
        <dbReference type="Proteomes" id="UP000050761"/>
    </source>
</evidence>
<dbReference type="Gene3D" id="1.25.10.10">
    <property type="entry name" value="Leucine-rich Repeat Variant"/>
    <property type="match status" value="1"/>
</dbReference>
<reference evidence="3" key="1">
    <citation type="submission" date="2019-09" db="UniProtKB">
        <authorList>
            <consortium name="WormBaseParasite"/>
        </authorList>
    </citation>
    <scope>IDENTIFICATION</scope>
</reference>
<organism evidence="2 3">
    <name type="scientific">Heligmosomoides polygyrus</name>
    <name type="common">Parasitic roundworm</name>
    <dbReference type="NCBI Taxonomy" id="6339"/>
    <lineage>
        <taxon>Eukaryota</taxon>
        <taxon>Metazoa</taxon>
        <taxon>Ecdysozoa</taxon>
        <taxon>Nematoda</taxon>
        <taxon>Chromadorea</taxon>
        <taxon>Rhabditida</taxon>
        <taxon>Rhabditina</taxon>
        <taxon>Rhabditomorpha</taxon>
        <taxon>Strongyloidea</taxon>
        <taxon>Heligmosomidae</taxon>
        <taxon>Heligmosomoides</taxon>
    </lineage>
</organism>
<sequence>LFATDDSVAACFTLTVRRKQYVNHVSRQGDRLSYIRLRRRLNHRCTITSHCLIPINLQKNAWHRFLDSTNTLDAVLFSVSSPQLDSKCYALEILLLLLEQPQGFVVLMRALTALAARTHDYVRFSLFVAQLKHGLHTNKLHIQVKNFSSKKHSLHFFFQGGIESCPMSAIVAPKPELYQTCGRIHERSRERSRLPAGSDRGGRQKIVFTNMPGSNASLPRRWREAPGLPALNRSGTPGSRQ</sequence>
<proteinExistence type="predicted"/>
<evidence type="ECO:0000313" key="3">
    <source>
        <dbReference type="WBParaSite" id="HPBE_0002297701-mRNA-1"/>
    </source>
</evidence>
<keyword evidence="2" id="KW-1185">Reference proteome</keyword>
<dbReference type="InterPro" id="IPR011989">
    <property type="entry name" value="ARM-like"/>
</dbReference>
<name>A0A183GJW5_HELPZ</name>
<accession>A0A183GJW5</accession>
<feature type="region of interest" description="Disordered" evidence="1">
    <location>
        <begin position="188"/>
        <end position="241"/>
    </location>
</feature>